<reference evidence="2" key="2">
    <citation type="submission" date="2021-04" db="EMBL/GenBank/DDBJ databases">
        <authorList>
            <person name="Gilroy R."/>
        </authorList>
    </citation>
    <scope>NUCLEOTIDE SEQUENCE</scope>
    <source>
        <strain evidence="2">ChiBcec18-1249</strain>
    </source>
</reference>
<dbReference type="EMBL" id="DWZJ01000100">
    <property type="protein sequence ID" value="HJB14229.1"/>
    <property type="molecule type" value="Genomic_DNA"/>
</dbReference>
<dbReference type="AlphaFoldDB" id="A0A9D2LKH5"/>
<reference evidence="2" key="1">
    <citation type="journal article" date="2021" name="PeerJ">
        <title>Extensive microbial diversity within the chicken gut microbiome revealed by metagenomics and culture.</title>
        <authorList>
            <person name="Gilroy R."/>
            <person name="Ravi A."/>
            <person name="Getino M."/>
            <person name="Pursley I."/>
            <person name="Horton D.L."/>
            <person name="Alikhan N.F."/>
            <person name="Baker D."/>
            <person name="Gharbi K."/>
            <person name="Hall N."/>
            <person name="Watson M."/>
            <person name="Adriaenssens E.M."/>
            <person name="Foster-Nyarko E."/>
            <person name="Jarju S."/>
            <person name="Secka A."/>
            <person name="Antonio M."/>
            <person name="Oren A."/>
            <person name="Chaudhuri R.R."/>
            <person name="La Ragione R."/>
            <person name="Hildebrand F."/>
            <person name="Pallen M.J."/>
        </authorList>
    </citation>
    <scope>NUCLEOTIDE SEQUENCE</scope>
    <source>
        <strain evidence="2">ChiBcec18-1249</strain>
    </source>
</reference>
<keyword evidence="1" id="KW-0472">Membrane</keyword>
<feature type="transmembrane region" description="Helical" evidence="1">
    <location>
        <begin position="234"/>
        <end position="257"/>
    </location>
</feature>
<sequence length="269" mass="29673">MLTKLLKHEFRATARIMGPLYLVLLAVALGFNLSARLMDSGNFVLNMLAALIILAYVAAIIGVFVVAFILMLQRFYKNLLGDEGYIMFTLPASVHQHVWSKLIVSAVWFIATGVVVILSAFVAAADVSFFTDLLDVFPKLFEQLNAYYAFNGTAFLLEFLALMLAACMSFSLQFYAALAVGHSFANHKMALSVVFFFVFQFVMQMASGILLISLDNGAIRHLLAAMNFHVTGVAAMHVAMLGLIILSVLYGAVFYIVTTITLKKRLNLE</sequence>
<proteinExistence type="predicted"/>
<dbReference type="Proteomes" id="UP000823824">
    <property type="component" value="Unassembled WGS sequence"/>
</dbReference>
<gene>
    <name evidence="2" type="ORF">H9787_11050</name>
</gene>
<feature type="transmembrane region" description="Helical" evidence="1">
    <location>
        <begin position="145"/>
        <end position="178"/>
    </location>
</feature>
<feature type="transmembrane region" description="Helical" evidence="1">
    <location>
        <begin position="190"/>
        <end position="214"/>
    </location>
</feature>
<name>A0A9D2LKH5_9FIRM</name>
<evidence type="ECO:0000313" key="3">
    <source>
        <dbReference type="Proteomes" id="UP000823824"/>
    </source>
</evidence>
<accession>A0A9D2LKH5</accession>
<feature type="transmembrane region" description="Helical" evidence="1">
    <location>
        <begin position="43"/>
        <end position="70"/>
    </location>
</feature>
<evidence type="ECO:0000256" key="1">
    <source>
        <dbReference type="SAM" id="Phobius"/>
    </source>
</evidence>
<feature type="transmembrane region" description="Helical" evidence="1">
    <location>
        <begin position="12"/>
        <end position="31"/>
    </location>
</feature>
<keyword evidence="1" id="KW-0812">Transmembrane</keyword>
<comment type="caution">
    <text evidence="2">The sequence shown here is derived from an EMBL/GenBank/DDBJ whole genome shotgun (WGS) entry which is preliminary data.</text>
</comment>
<evidence type="ECO:0000313" key="2">
    <source>
        <dbReference type="EMBL" id="HJB14229.1"/>
    </source>
</evidence>
<protein>
    <submittedName>
        <fullName evidence="2">Uncharacterized protein</fullName>
    </submittedName>
</protein>
<keyword evidence="1" id="KW-1133">Transmembrane helix</keyword>
<feature type="transmembrane region" description="Helical" evidence="1">
    <location>
        <begin position="102"/>
        <end position="125"/>
    </location>
</feature>
<organism evidence="2 3">
    <name type="scientific">Candidatus Oscillibacter excrementigallinarum</name>
    <dbReference type="NCBI Taxonomy" id="2838716"/>
    <lineage>
        <taxon>Bacteria</taxon>
        <taxon>Bacillati</taxon>
        <taxon>Bacillota</taxon>
        <taxon>Clostridia</taxon>
        <taxon>Eubacteriales</taxon>
        <taxon>Oscillospiraceae</taxon>
        <taxon>Oscillibacter</taxon>
    </lineage>
</organism>